<dbReference type="GO" id="GO:0006398">
    <property type="term" value="P:mRNA 3'-end processing by stem-loop binding and cleavage"/>
    <property type="evidence" value="ECO:0007669"/>
    <property type="project" value="TreeGrafter"/>
</dbReference>
<dbReference type="InterPro" id="IPR010920">
    <property type="entry name" value="LSM_dom_sf"/>
</dbReference>
<dbReference type="EMBL" id="HG806151">
    <property type="protein sequence ID" value="CDW57357.1"/>
    <property type="molecule type" value="Genomic_DNA"/>
</dbReference>
<dbReference type="PANTHER" id="PTHR21196">
    <property type="entry name" value="U7 SNRNA-ASSOCIATED SM-LIKE PROTEIN LSM10"/>
    <property type="match status" value="1"/>
</dbReference>
<dbReference type="SMART" id="SM00651">
    <property type="entry name" value="Sm"/>
    <property type="match status" value="1"/>
</dbReference>
<sequence length="147" mass="17315">MAEKTQLPWPPQAVQWSSGKSKDKNKFEFFDLLTSLNNKRCFVELTNNCTAHGILEEIDCHWNATLKDATVISSKGTFEKFNQYTVSGRYVRYVYPYRDDVSAPKPAVKRKKSYNFRLSRKSRLDYNMEKRLERMKALMKKNELDSK</sequence>
<evidence type="ECO:0000259" key="1">
    <source>
        <dbReference type="SMART" id="SM00651"/>
    </source>
</evidence>
<protein>
    <submittedName>
        <fullName evidence="2">LSM domain containing protein</fullName>
    </submittedName>
</protein>
<feature type="domain" description="Sm" evidence="1">
    <location>
        <begin position="31"/>
        <end position="96"/>
    </location>
</feature>
<evidence type="ECO:0000313" key="2">
    <source>
        <dbReference type="EMBL" id="CDW57357.1"/>
    </source>
</evidence>
<dbReference type="OrthoDB" id="10256176at2759"/>
<dbReference type="SUPFAM" id="SSF50182">
    <property type="entry name" value="Sm-like ribonucleoproteins"/>
    <property type="match status" value="1"/>
</dbReference>
<gene>
    <name evidence="2" type="ORF">TTRE_0000564801</name>
</gene>
<dbReference type="InterPro" id="IPR052840">
    <property type="entry name" value="U7_snRNA_Sm-like"/>
</dbReference>
<reference evidence="2" key="2">
    <citation type="submission" date="2014-03" db="EMBL/GenBank/DDBJ databases">
        <title>The whipworm genome and dual-species transcriptomics of an intimate host-pathogen interaction.</title>
        <authorList>
            <person name="Foth B.J."/>
            <person name="Tsai I.J."/>
            <person name="Reid A.J."/>
            <person name="Bancroft A.J."/>
            <person name="Nichol S."/>
            <person name="Tracey A."/>
            <person name="Holroyd N."/>
            <person name="Cotton J.A."/>
            <person name="Stanley E.J."/>
            <person name="Zarowiecki M."/>
            <person name="Liu J.Z."/>
            <person name="Huckvale T."/>
            <person name="Cooper P.J."/>
            <person name="Grencis R.K."/>
            <person name="Berriman M."/>
        </authorList>
    </citation>
    <scope>NUCLEOTIDE SEQUENCE [LARGE SCALE GENOMIC DNA]</scope>
</reference>
<name>A0A077ZAE2_TRITR</name>
<dbReference type="GO" id="GO:0016604">
    <property type="term" value="C:nuclear body"/>
    <property type="evidence" value="ECO:0007669"/>
    <property type="project" value="TreeGrafter"/>
</dbReference>
<proteinExistence type="predicted"/>
<dbReference type="PANTHER" id="PTHR21196:SF1">
    <property type="entry name" value="U7 SNRNA-ASSOCIATED SM-LIKE PROTEIN LSM10"/>
    <property type="match status" value="1"/>
</dbReference>
<dbReference type="Gene3D" id="2.30.30.100">
    <property type="match status" value="1"/>
</dbReference>
<dbReference type="GO" id="GO:0071208">
    <property type="term" value="F:histone pre-mRNA DCP binding"/>
    <property type="evidence" value="ECO:0007669"/>
    <property type="project" value="TreeGrafter"/>
</dbReference>
<evidence type="ECO:0000313" key="3">
    <source>
        <dbReference type="Proteomes" id="UP000030665"/>
    </source>
</evidence>
<dbReference type="Pfam" id="PF01423">
    <property type="entry name" value="LSM"/>
    <property type="match status" value="1"/>
</dbReference>
<dbReference type="AlphaFoldDB" id="A0A077ZAE2"/>
<dbReference type="Proteomes" id="UP000030665">
    <property type="component" value="Unassembled WGS sequence"/>
</dbReference>
<dbReference type="GO" id="GO:0071254">
    <property type="term" value="C:cytoplasmic U snRNP body"/>
    <property type="evidence" value="ECO:0007669"/>
    <property type="project" value="TreeGrafter"/>
</dbReference>
<dbReference type="InterPro" id="IPR001163">
    <property type="entry name" value="Sm_dom_euk/arc"/>
</dbReference>
<keyword evidence="3" id="KW-1185">Reference proteome</keyword>
<dbReference type="GO" id="GO:0071209">
    <property type="term" value="F:U7 snRNA binding"/>
    <property type="evidence" value="ECO:0007669"/>
    <property type="project" value="TreeGrafter"/>
</dbReference>
<organism evidence="2 3">
    <name type="scientific">Trichuris trichiura</name>
    <name type="common">Whipworm</name>
    <name type="synonym">Trichocephalus trichiurus</name>
    <dbReference type="NCBI Taxonomy" id="36087"/>
    <lineage>
        <taxon>Eukaryota</taxon>
        <taxon>Metazoa</taxon>
        <taxon>Ecdysozoa</taxon>
        <taxon>Nematoda</taxon>
        <taxon>Enoplea</taxon>
        <taxon>Dorylaimia</taxon>
        <taxon>Trichinellida</taxon>
        <taxon>Trichuridae</taxon>
        <taxon>Trichuris</taxon>
    </lineage>
</organism>
<accession>A0A077ZAE2</accession>
<reference evidence="2" key="1">
    <citation type="submission" date="2014-01" db="EMBL/GenBank/DDBJ databases">
        <authorList>
            <person name="Aslett M."/>
        </authorList>
    </citation>
    <scope>NUCLEOTIDE SEQUENCE</scope>
</reference>